<proteinExistence type="predicted"/>
<keyword evidence="3" id="KW-1185">Reference proteome</keyword>
<feature type="region of interest" description="Disordered" evidence="1">
    <location>
        <begin position="402"/>
        <end position="462"/>
    </location>
</feature>
<dbReference type="Gene3D" id="2.120.10.80">
    <property type="entry name" value="Kelch-type beta propeller"/>
    <property type="match status" value="1"/>
</dbReference>
<dbReference type="EMBL" id="CAJZBQ010000002">
    <property type="protein sequence ID" value="CAG9310697.1"/>
    <property type="molecule type" value="Genomic_DNA"/>
</dbReference>
<sequence>MGSCFSKSKKSKSKDIIKTKIPTKFEEFYYLDRHSAIILHHKADGMIEILEFKNRVKFNINSAVGYMTKTRLIVAGGSNGGKYSKNVYDVDFATADFVALKELPIPSRSGTLIKYENRIYFVGGISKSNRREKPAPLMYLNLADSTWKFLICEQLNQDYRNYADLNPEFPIQNLWFPGAFLWNDRIYIVGGYKINNQRRPESNSDVYSLNLKNNSLRKEKFIFPIEGAHPLCSVNGNEVTIISRYDPLDGKKSSKWCIVKMIEDSPMIKTSLNPINIELTEFYPAIKSLNATIFISNPHFILKRNNSYRWQTFELQRVILVKNLRSMENQASNHGTIGRAEKFSELDESQNSQWMSPEWHHINSKYFPSLTLIEIDCKEVVKAKIRQKKGEKSMKRLNDLMKAIKSGRRGRNREDSESENGSQNSVEEESDSEGKSEDSRQSSYNESGSEEEIDLSEISINY</sequence>
<name>A0AAU9I8V4_9CILI</name>
<comment type="caution">
    <text evidence="2">The sequence shown here is derived from an EMBL/GenBank/DDBJ whole genome shotgun (WGS) entry which is preliminary data.</text>
</comment>
<protein>
    <submittedName>
        <fullName evidence="2">Uncharacterized protein</fullName>
    </submittedName>
</protein>
<organism evidence="2 3">
    <name type="scientific">Blepharisma stoltei</name>
    <dbReference type="NCBI Taxonomy" id="1481888"/>
    <lineage>
        <taxon>Eukaryota</taxon>
        <taxon>Sar</taxon>
        <taxon>Alveolata</taxon>
        <taxon>Ciliophora</taxon>
        <taxon>Postciliodesmatophora</taxon>
        <taxon>Heterotrichea</taxon>
        <taxon>Heterotrichida</taxon>
        <taxon>Blepharismidae</taxon>
        <taxon>Blepharisma</taxon>
    </lineage>
</organism>
<reference evidence="2" key="1">
    <citation type="submission" date="2021-09" db="EMBL/GenBank/DDBJ databases">
        <authorList>
            <consortium name="AG Swart"/>
            <person name="Singh M."/>
            <person name="Singh A."/>
            <person name="Seah K."/>
            <person name="Emmerich C."/>
        </authorList>
    </citation>
    <scope>NUCLEOTIDE SEQUENCE</scope>
    <source>
        <strain evidence="2">ATCC30299</strain>
    </source>
</reference>
<dbReference type="AlphaFoldDB" id="A0AAU9I8V4"/>
<dbReference type="SUPFAM" id="SSF117281">
    <property type="entry name" value="Kelch motif"/>
    <property type="match status" value="1"/>
</dbReference>
<gene>
    <name evidence="2" type="ORF">BSTOLATCC_MIC1537</name>
</gene>
<evidence type="ECO:0000313" key="2">
    <source>
        <dbReference type="EMBL" id="CAG9310697.1"/>
    </source>
</evidence>
<dbReference type="Proteomes" id="UP001162131">
    <property type="component" value="Unassembled WGS sequence"/>
</dbReference>
<evidence type="ECO:0000256" key="1">
    <source>
        <dbReference type="SAM" id="MobiDB-lite"/>
    </source>
</evidence>
<accession>A0AAU9I8V4</accession>
<dbReference type="InterPro" id="IPR015915">
    <property type="entry name" value="Kelch-typ_b-propeller"/>
</dbReference>
<evidence type="ECO:0000313" key="3">
    <source>
        <dbReference type="Proteomes" id="UP001162131"/>
    </source>
</evidence>